<dbReference type="Proteomes" id="UP000306409">
    <property type="component" value="Chromosome"/>
</dbReference>
<dbReference type="InterPro" id="IPR003439">
    <property type="entry name" value="ABC_transporter-like_ATP-bd"/>
</dbReference>
<dbReference type="KEGG" id="rher:EHE19_009500"/>
<dbReference type="AlphaFoldDB" id="A0A4U7JIX8"/>
<dbReference type="SUPFAM" id="SSF52540">
    <property type="entry name" value="P-loop containing nucleoside triphosphate hydrolases"/>
    <property type="match status" value="1"/>
</dbReference>
<dbReference type="InterPro" id="IPR050166">
    <property type="entry name" value="ABC_transporter_ATP-bind"/>
</dbReference>
<keyword evidence="5" id="KW-1185">Reference proteome</keyword>
<reference evidence="4 5" key="1">
    <citation type="submission" date="2020-09" db="EMBL/GenBank/DDBJ databases">
        <title>Characterization and genome sequencing of Ruminiclostridium sp. nov. MA18.</title>
        <authorList>
            <person name="Rettenmaier R."/>
            <person name="Kowollik M.-L."/>
            <person name="Liebl W."/>
            <person name="Zverlov V."/>
        </authorList>
    </citation>
    <scope>NUCLEOTIDE SEQUENCE [LARGE SCALE GENOMIC DNA]</scope>
    <source>
        <strain evidence="4 5">MA18</strain>
    </source>
</reference>
<organism evidence="4 5">
    <name type="scientific">Ruminiclostridium herbifermentans</name>
    <dbReference type="NCBI Taxonomy" id="2488810"/>
    <lineage>
        <taxon>Bacteria</taxon>
        <taxon>Bacillati</taxon>
        <taxon>Bacillota</taxon>
        <taxon>Clostridia</taxon>
        <taxon>Eubacteriales</taxon>
        <taxon>Oscillospiraceae</taxon>
        <taxon>Ruminiclostridium</taxon>
    </lineage>
</organism>
<protein>
    <submittedName>
        <fullName evidence="4">ABC transporter ATP-binding protein</fullName>
    </submittedName>
</protein>
<dbReference type="EMBL" id="CP061336">
    <property type="protein sequence ID" value="QNU68603.1"/>
    <property type="molecule type" value="Genomic_DNA"/>
</dbReference>
<dbReference type="PANTHER" id="PTHR42788:SF13">
    <property type="entry name" value="ALIPHATIC SULFONATES IMPORT ATP-BINDING PROTEIN SSUB"/>
    <property type="match status" value="1"/>
</dbReference>
<dbReference type="PROSITE" id="PS50893">
    <property type="entry name" value="ABC_TRANSPORTER_2"/>
    <property type="match status" value="1"/>
</dbReference>
<dbReference type="OrthoDB" id="9802264at2"/>
<name>A0A4U7JIX8_9FIRM</name>
<evidence type="ECO:0000313" key="5">
    <source>
        <dbReference type="Proteomes" id="UP000306409"/>
    </source>
</evidence>
<evidence type="ECO:0000256" key="1">
    <source>
        <dbReference type="ARBA" id="ARBA00022448"/>
    </source>
</evidence>
<accession>A0A4U7JIX8</accession>
<keyword evidence="1" id="KW-0813">Transport</keyword>
<dbReference type="PROSITE" id="PS00211">
    <property type="entry name" value="ABC_TRANSPORTER_1"/>
    <property type="match status" value="1"/>
</dbReference>
<dbReference type="GO" id="GO:0005524">
    <property type="term" value="F:ATP binding"/>
    <property type="evidence" value="ECO:0007669"/>
    <property type="project" value="UniProtKB-KW"/>
</dbReference>
<dbReference type="InterPro" id="IPR027417">
    <property type="entry name" value="P-loop_NTPase"/>
</dbReference>
<proteinExistence type="predicted"/>
<evidence type="ECO:0000313" key="4">
    <source>
        <dbReference type="EMBL" id="QNU68603.1"/>
    </source>
</evidence>
<gene>
    <name evidence="4" type="ORF">EHE19_009500</name>
</gene>
<dbReference type="SMART" id="SM00382">
    <property type="entry name" value="AAA"/>
    <property type="match status" value="1"/>
</dbReference>
<dbReference type="GO" id="GO:0016887">
    <property type="term" value="F:ATP hydrolysis activity"/>
    <property type="evidence" value="ECO:0007669"/>
    <property type="project" value="InterPro"/>
</dbReference>
<keyword evidence="2" id="KW-0547">Nucleotide-binding</keyword>
<dbReference type="InterPro" id="IPR003593">
    <property type="entry name" value="AAA+_ATPase"/>
</dbReference>
<evidence type="ECO:0000256" key="2">
    <source>
        <dbReference type="ARBA" id="ARBA00022741"/>
    </source>
</evidence>
<sequence>MSKVEIKNVSLEYKDSDKSFLALDNVNLKIEEGEFVCIIGSSGCGKSTLISLLAGLSFPTKGEVLIDGKQVVGTGTNRGMVFQHYSLFPWLSAKKNISFGIKQANLFKEKSLIEERAIEFLKKVGLGDYVDKYPYQLSGGMQQRVAIARTLAMDTEILLLDEPFGAIDPKNRIALQNLTIDLCKNNANRKAVVFVTHDIDEAIILADRIIFMEPKRIKEEIKVSFKQGLTREEITRSKQYSEIHMKLMELFYYEVGERIGGEEVVL</sequence>
<dbReference type="PANTHER" id="PTHR42788">
    <property type="entry name" value="TAURINE IMPORT ATP-BINDING PROTEIN-RELATED"/>
    <property type="match status" value="1"/>
</dbReference>
<dbReference type="CDD" id="cd03293">
    <property type="entry name" value="ABC_NrtD_SsuB_transporters"/>
    <property type="match status" value="1"/>
</dbReference>
<evidence type="ECO:0000256" key="3">
    <source>
        <dbReference type="ARBA" id="ARBA00022840"/>
    </source>
</evidence>
<dbReference type="InterPro" id="IPR017871">
    <property type="entry name" value="ABC_transporter-like_CS"/>
</dbReference>
<dbReference type="Gene3D" id="3.40.50.300">
    <property type="entry name" value="P-loop containing nucleotide triphosphate hydrolases"/>
    <property type="match status" value="1"/>
</dbReference>
<dbReference type="Pfam" id="PF00005">
    <property type="entry name" value="ABC_tran"/>
    <property type="match status" value="1"/>
</dbReference>
<dbReference type="RefSeq" id="WP_137696166.1">
    <property type="nucleotide sequence ID" value="NZ_CP061336.1"/>
</dbReference>
<keyword evidence="3 4" id="KW-0067">ATP-binding</keyword>